<evidence type="ECO:0000313" key="2">
    <source>
        <dbReference type="EMBL" id="CAK9094703.1"/>
    </source>
</evidence>
<proteinExistence type="predicted"/>
<evidence type="ECO:0000256" key="1">
    <source>
        <dbReference type="SAM" id="SignalP"/>
    </source>
</evidence>
<name>A0ABP0R4I6_9DINO</name>
<dbReference type="Proteomes" id="UP001642484">
    <property type="component" value="Unassembled WGS sequence"/>
</dbReference>
<evidence type="ECO:0000313" key="3">
    <source>
        <dbReference type="Proteomes" id="UP001642484"/>
    </source>
</evidence>
<organism evidence="2 3">
    <name type="scientific">Durusdinium trenchii</name>
    <dbReference type="NCBI Taxonomy" id="1381693"/>
    <lineage>
        <taxon>Eukaryota</taxon>
        <taxon>Sar</taxon>
        <taxon>Alveolata</taxon>
        <taxon>Dinophyceae</taxon>
        <taxon>Suessiales</taxon>
        <taxon>Symbiodiniaceae</taxon>
        <taxon>Durusdinium</taxon>
    </lineage>
</organism>
<protein>
    <submittedName>
        <fullName evidence="2">Uncharacterized protein</fullName>
    </submittedName>
</protein>
<feature type="signal peptide" evidence="1">
    <location>
        <begin position="1"/>
        <end position="23"/>
    </location>
</feature>
<comment type="caution">
    <text evidence="2">The sequence shown here is derived from an EMBL/GenBank/DDBJ whole genome shotgun (WGS) entry which is preliminary data.</text>
</comment>
<keyword evidence="1" id="KW-0732">Signal</keyword>
<accession>A0ABP0R4I6</accession>
<gene>
    <name evidence="2" type="ORF">CCMP2556_LOCUS45159</name>
</gene>
<dbReference type="EMBL" id="CAXAMN010025366">
    <property type="protein sequence ID" value="CAK9094703.1"/>
    <property type="molecule type" value="Genomic_DNA"/>
</dbReference>
<feature type="chain" id="PRO_5045709760" evidence="1">
    <location>
        <begin position="24"/>
        <end position="192"/>
    </location>
</feature>
<reference evidence="2 3" key="1">
    <citation type="submission" date="2024-02" db="EMBL/GenBank/DDBJ databases">
        <authorList>
            <person name="Chen Y."/>
            <person name="Shah S."/>
            <person name="Dougan E. K."/>
            <person name="Thang M."/>
            <person name="Chan C."/>
        </authorList>
    </citation>
    <scope>NUCLEOTIDE SEQUENCE [LARGE SCALE GENOMIC DNA]</scope>
</reference>
<sequence>MVWRLPRFNNVLIISIQLWLALSQRAFKISSSACLRSPLGRIGHISWDSCLGRCSISADASVCQVASAGDAALQIAFTAAAATSLSLDMSSATTCSASGAYCPQIFMVNSDHAENIVKLSKCAFYKQADYSTHLLTYTFMNVGGTAAFTVQDDHGIGRAVVPPGAMRECFCYCSGTCSTGTSNQLYCTHISR</sequence>
<keyword evidence="3" id="KW-1185">Reference proteome</keyword>